<dbReference type="InterPro" id="IPR000626">
    <property type="entry name" value="Ubiquitin-like_dom"/>
</dbReference>
<dbReference type="Pfam" id="PF00240">
    <property type="entry name" value="ubiquitin"/>
    <property type="match status" value="1"/>
</dbReference>
<reference evidence="2" key="1">
    <citation type="journal article" date="2011" name="PLoS Biol.">
        <title>Gene gain and loss during evolution of obligate parasitism in the white rust pathogen of Arabidopsis thaliana.</title>
        <authorList>
            <person name="Kemen E."/>
            <person name="Gardiner A."/>
            <person name="Schultz-Larsen T."/>
            <person name="Kemen A.C."/>
            <person name="Balmuth A.L."/>
            <person name="Robert-Seilaniantz A."/>
            <person name="Bailey K."/>
            <person name="Holub E."/>
            <person name="Studholme D.J."/>
            <person name="Maclean D."/>
            <person name="Jones J.D."/>
        </authorList>
    </citation>
    <scope>NUCLEOTIDE SEQUENCE</scope>
</reference>
<dbReference type="PANTHER" id="PTHR47725">
    <property type="entry name" value="OS03G0364000 PROTEIN"/>
    <property type="match status" value="1"/>
</dbReference>
<dbReference type="AlphaFoldDB" id="F0WDQ5"/>
<dbReference type="CDD" id="cd17039">
    <property type="entry name" value="Ubl_ubiquitin_like"/>
    <property type="match status" value="1"/>
</dbReference>
<dbReference type="PANTHER" id="PTHR47725:SF2">
    <property type="entry name" value="UBIQUITIN-LIKE DOMAIN-CONTAINING PROTEIN"/>
    <property type="match status" value="1"/>
</dbReference>
<dbReference type="InterPro" id="IPR029071">
    <property type="entry name" value="Ubiquitin-like_domsf"/>
</dbReference>
<proteinExistence type="predicted"/>
<protein>
    <submittedName>
        <fullName evidence="2">Uncharacterized protein AlNc14C68G4776</fullName>
    </submittedName>
</protein>
<dbReference type="SUPFAM" id="SSF54236">
    <property type="entry name" value="Ubiquitin-like"/>
    <property type="match status" value="1"/>
</dbReference>
<gene>
    <name evidence="2" type="primary">AlNc14C68G4776</name>
    <name evidence="2" type="ORF">ALNC14_054750</name>
</gene>
<dbReference type="PROSITE" id="PS50053">
    <property type="entry name" value="UBIQUITIN_2"/>
    <property type="match status" value="1"/>
</dbReference>
<dbReference type="HOGENOM" id="CLU_142565_0_0_1"/>
<accession>F0WDQ5</accession>
<dbReference type="Gene3D" id="3.10.20.90">
    <property type="entry name" value="Phosphatidylinositol 3-kinase Catalytic Subunit, Chain A, domain 1"/>
    <property type="match status" value="1"/>
</dbReference>
<evidence type="ECO:0000313" key="2">
    <source>
        <dbReference type="EMBL" id="CCA19332.1"/>
    </source>
</evidence>
<sequence length="105" mass="11960">MRMGPYIRVKRQHQTVFLDVQLSDTLLSVKEAIASIFHIPSQNIQLWQGLNQKTSKELSNTATIEDYGITNDAVIYMCWKKANSDQWEDLSVTTVDIGDNATEIK</sequence>
<organism evidence="2">
    <name type="scientific">Albugo laibachii Nc14</name>
    <dbReference type="NCBI Taxonomy" id="890382"/>
    <lineage>
        <taxon>Eukaryota</taxon>
        <taxon>Sar</taxon>
        <taxon>Stramenopiles</taxon>
        <taxon>Oomycota</taxon>
        <taxon>Peronosporomycetes</taxon>
        <taxon>Albuginales</taxon>
        <taxon>Albuginaceae</taxon>
        <taxon>Albugo</taxon>
    </lineage>
</organism>
<dbReference type="EMBL" id="FR824113">
    <property type="protein sequence ID" value="CCA19332.1"/>
    <property type="molecule type" value="Genomic_DNA"/>
</dbReference>
<name>F0WDQ5_9STRA</name>
<reference evidence="2" key="2">
    <citation type="submission" date="2011-02" db="EMBL/GenBank/DDBJ databases">
        <authorList>
            <person name="MacLean D."/>
        </authorList>
    </citation>
    <scope>NUCLEOTIDE SEQUENCE</scope>
</reference>
<feature type="domain" description="Ubiquitin-like" evidence="1">
    <location>
        <begin position="3"/>
        <end position="84"/>
    </location>
</feature>
<dbReference type="SMART" id="SM00213">
    <property type="entry name" value="UBQ"/>
    <property type="match status" value="1"/>
</dbReference>
<evidence type="ECO:0000259" key="1">
    <source>
        <dbReference type="PROSITE" id="PS50053"/>
    </source>
</evidence>